<protein>
    <submittedName>
        <fullName evidence="1">(salmon louse) hypothetical protein</fullName>
    </submittedName>
</protein>
<comment type="caution">
    <text evidence="1">The sequence shown here is derived from an EMBL/GenBank/DDBJ whole genome shotgun (WGS) entry which is preliminary data.</text>
</comment>
<evidence type="ECO:0000313" key="2">
    <source>
        <dbReference type="Proteomes" id="UP000675881"/>
    </source>
</evidence>
<accession>A0A817F8J7</accession>
<reference evidence="1" key="1">
    <citation type="submission" date="2021-02" db="EMBL/GenBank/DDBJ databases">
        <authorList>
            <person name="Bekaert M."/>
        </authorList>
    </citation>
    <scope>NUCLEOTIDE SEQUENCE</scope>
    <source>
        <strain evidence="1">IoA-00</strain>
    </source>
</reference>
<name>A0A817F8J7_LEPSM</name>
<sequence>MGTGPLIVPSKCKSGRVWRSPGAISGFLSGNFAGPQVQILPDLASEGVLRLCSPSQCPLPPPESIGLRRVIIHGEHHQGSPSAEYSSSSHRYFWIRYNLGSEHVSKQ</sequence>
<dbReference type="AlphaFoldDB" id="A0A817F8J7"/>
<evidence type="ECO:0000313" key="1">
    <source>
        <dbReference type="EMBL" id="CAF2740828.1"/>
    </source>
</evidence>
<gene>
    <name evidence="1" type="ORF">LSAA_33</name>
</gene>
<dbReference type="EMBL" id="CAJNVT010000006">
    <property type="protein sequence ID" value="CAF2740828.1"/>
    <property type="molecule type" value="Genomic_DNA"/>
</dbReference>
<keyword evidence="2" id="KW-1185">Reference proteome</keyword>
<organism evidence="1 2">
    <name type="scientific">Lepeophtheirus salmonis</name>
    <name type="common">Salmon louse</name>
    <name type="synonym">Caligus salmonis</name>
    <dbReference type="NCBI Taxonomy" id="72036"/>
    <lineage>
        <taxon>Eukaryota</taxon>
        <taxon>Metazoa</taxon>
        <taxon>Ecdysozoa</taxon>
        <taxon>Arthropoda</taxon>
        <taxon>Crustacea</taxon>
        <taxon>Multicrustacea</taxon>
        <taxon>Hexanauplia</taxon>
        <taxon>Copepoda</taxon>
        <taxon>Siphonostomatoida</taxon>
        <taxon>Caligidae</taxon>
        <taxon>Lepeophtheirus</taxon>
    </lineage>
</organism>
<dbReference type="Proteomes" id="UP000675881">
    <property type="component" value="Unassembled WGS sequence"/>
</dbReference>
<proteinExistence type="predicted"/>